<dbReference type="InterPro" id="IPR029023">
    <property type="entry name" value="Tensin_phosphatase"/>
</dbReference>
<feature type="compositionally biased region" description="Basic and acidic residues" evidence="3">
    <location>
        <begin position="514"/>
        <end position="532"/>
    </location>
</feature>
<dbReference type="InterPro" id="IPR016130">
    <property type="entry name" value="Tyr_Pase_AS"/>
</dbReference>
<dbReference type="EC" id="3.1.3.67" evidence="1"/>
<dbReference type="PROSITE" id="PS50056">
    <property type="entry name" value="TYR_PHOSPHATASE_2"/>
    <property type="match status" value="1"/>
</dbReference>
<comment type="caution">
    <text evidence="6">The sequence shown here is derived from an EMBL/GenBank/DDBJ whole genome shotgun (WGS) entry which is preliminary data.</text>
</comment>
<gene>
    <name evidence="6" type="ORF">AAL_02098</name>
</gene>
<dbReference type="GO" id="GO:0051896">
    <property type="term" value="P:regulation of phosphatidylinositol 3-kinase/protein kinase B signal transduction"/>
    <property type="evidence" value="ECO:0007669"/>
    <property type="project" value="TreeGrafter"/>
</dbReference>
<accession>A0A168F6C4</accession>
<proteinExistence type="predicted"/>
<reference evidence="6 7" key="1">
    <citation type="journal article" date="2016" name="Genome Biol. Evol.">
        <title>Divergent and convergent evolution of fungal pathogenicity.</title>
        <authorList>
            <person name="Shang Y."/>
            <person name="Xiao G."/>
            <person name="Zheng P."/>
            <person name="Cen K."/>
            <person name="Zhan S."/>
            <person name="Wang C."/>
        </authorList>
    </citation>
    <scope>NUCLEOTIDE SEQUENCE [LARGE SCALE GENOMIC DNA]</scope>
    <source>
        <strain evidence="6 7">RCEF 2490</strain>
    </source>
</reference>
<dbReference type="GO" id="GO:0005886">
    <property type="term" value="C:plasma membrane"/>
    <property type="evidence" value="ECO:0007669"/>
    <property type="project" value="TreeGrafter"/>
</dbReference>
<keyword evidence="2" id="KW-0378">Hydrolase</keyword>
<dbReference type="GO" id="GO:0016314">
    <property type="term" value="F:phosphatidylinositol-3,4,5-trisphosphate 3-phosphatase activity"/>
    <property type="evidence" value="ECO:0007669"/>
    <property type="project" value="UniProtKB-EC"/>
</dbReference>
<dbReference type="GO" id="GO:0042995">
    <property type="term" value="C:cell projection"/>
    <property type="evidence" value="ECO:0007669"/>
    <property type="project" value="TreeGrafter"/>
</dbReference>
<feature type="region of interest" description="Disordered" evidence="3">
    <location>
        <begin position="300"/>
        <end position="330"/>
    </location>
</feature>
<evidence type="ECO:0000313" key="6">
    <source>
        <dbReference type="EMBL" id="KZZ99526.1"/>
    </source>
</evidence>
<feature type="region of interest" description="Disordered" evidence="3">
    <location>
        <begin position="349"/>
        <end position="381"/>
    </location>
</feature>
<dbReference type="InterPro" id="IPR000387">
    <property type="entry name" value="Tyr_Pase_dom"/>
</dbReference>
<dbReference type="Pfam" id="PF00782">
    <property type="entry name" value="DSPc"/>
    <property type="match status" value="1"/>
</dbReference>
<dbReference type="GO" id="GO:0043491">
    <property type="term" value="P:phosphatidylinositol 3-kinase/protein kinase B signal transduction"/>
    <property type="evidence" value="ECO:0007669"/>
    <property type="project" value="TreeGrafter"/>
</dbReference>
<dbReference type="STRING" id="1081109.A0A168F6C4"/>
<dbReference type="GO" id="GO:0004725">
    <property type="term" value="F:protein tyrosine phosphatase activity"/>
    <property type="evidence" value="ECO:0007669"/>
    <property type="project" value="TreeGrafter"/>
</dbReference>
<keyword evidence="7" id="KW-1185">Reference proteome</keyword>
<evidence type="ECO:0000259" key="5">
    <source>
        <dbReference type="PROSITE" id="PS51181"/>
    </source>
</evidence>
<name>A0A168F6C4_9HYPO</name>
<dbReference type="PANTHER" id="PTHR12305:SF81">
    <property type="entry name" value="PHOSPHATIDYLINOSITOL 3,4,5-TRISPHOSPHATE 3-PHOSPHATASE AND DUAL-SPECIFICITY PROTEIN PHOSPHATASE PTEN"/>
    <property type="match status" value="1"/>
</dbReference>
<dbReference type="InterPro" id="IPR029021">
    <property type="entry name" value="Prot-tyrosine_phosphatase-like"/>
</dbReference>
<feature type="compositionally biased region" description="Low complexity" evidence="3">
    <location>
        <begin position="356"/>
        <end position="365"/>
    </location>
</feature>
<evidence type="ECO:0000256" key="2">
    <source>
        <dbReference type="ARBA" id="ARBA00022801"/>
    </source>
</evidence>
<feature type="domain" description="Phosphatase tensin-type" evidence="5">
    <location>
        <begin position="12"/>
        <end position="219"/>
    </location>
</feature>
<sequence>MSSLLRQIVAGPRARHPEAGLDLCYVTDFIVATSGPSQTYPQLAYRNPLNELVSFLDLKHGEDWAIWEFRAEGTGYPDEAVYGRVRHYPWPDHHPPPFRLIPMIMASMRNWLHGGELGDAQSSIKNPEAAALDSQTGAPMRLVKSERNGKRVAVVHCKAGKGRSGTISTSYLISEEGWTAEDALARFTARRMRPKFGAGVSIPSQLRWVSYVDRWTKHGKKYVDIPVEIVEIQIWGLRNGVKVDIEGFAGDGKDITVYHTFSKKERLIVEGGVPKEAGIGEMLWDLAGYSATGGGNKAPEGADFADAANPKEGSTSASSDGDSSVKKRSSLIRKGTGLIQKVSAGMGDGIEKAKTKTSTNATTNTIEDGPAPDDLKASDSREPGGLAVILRPSEPIRIPNSDVSISVERRNKTHRSLSLTMVSAVAHVWFNAFFEGQGPEQGGRPNDSGVFSIDWEAMDGIKGSSRKGSRALDSMKVVWRAVDAEGTGEEIVEPAAGEPVPQVAPADWKGTGGKGEKDLGLRKQTDESRDVSRASSMKSVEGSAETRPKNESEGIALDGVKSTGPSGEDLTSDGK</sequence>
<dbReference type="SUPFAM" id="SSF52799">
    <property type="entry name" value="(Phosphotyrosine protein) phosphatases II"/>
    <property type="match status" value="1"/>
</dbReference>
<dbReference type="EMBL" id="AZGY01000003">
    <property type="protein sequence ID" value="KZZ99526.1"/>
    <property type="molecule type" value="Genomic_DNA"/>
</dbReference>
<dbReference type="Proteomes" id="UP000078544">
    <property type="component" value="Unassembled WGS sequence"/>
</dbReference>
<dbReference type="CDD" id="cd14497">
    <property type="entry name" value="PTP_PTEN-like"/>
    <property type="match status" value="1"/>
</dbReference>
<dbReference type="InterPro" id="IPR051281">
    <property type="entry name" value="Dual-spec_lipid-protein_phosph"/>
</dbReference>
<evidence type="ECO:0000256" key="1">
    <source>
        <dbReference type="ARBA" id="ARBA00013015"/>
    </source>
</evidence>
<feature type="region of interest" description="Disordered" evidence="3">
    <location>
        <begin position="489"/>
        <end position="575"/>
    </location>
</feature>
<organism evidence="6 7">
    <name type="scientific">Moelleriella libera RCEF 2490</name>
    <dbReference type="NCBI Taxonomy" id="1081109"/>
    <lineage>
        <taxon>Eukaryota</taxon>
        <taxon>Fungi</taxon>
        <taxon>Dikarya</taxon>
        <taxon>Ascomycota</taxon>
        <taxon>Pezizomycotina</taxon>
        <taxon>Sordariomycetes</taxon>
        <taxon>Hypocreomycetidae</taxon>
        <taxon>Hypocreales</taxon>
        <taxon>Clavicipitaceae</taxon>
        <taxon>Moelleriella</taxon>
    </lineage>
</organism>
<dbReference type="PROSITE" id="PS00383">
    <property type="entry name" value="TYR_PHOSPHATASE_1"/>
    <property type="match status" value="1"/>
</dbReference>
<evidence type="ECO:0000256" key="3">
    <source>
        <dbReference type="SAM" id="MobiDB-lite"/>
    </source>
</evidence>
<dbReference type="PANTHER" id="PTHR12305">
    <property type="entry name" value="PHOSPHATASE WITH HOMOLOGY TO TENSIN"/>
    <property type="match status" value="1"/>
</dbReference>
<dbReference type="Gene3D" id="3.90.190.10">
    <property type="entry name" value="Protein tyrosine phosphatase superfamily"/>
    <property type="match status" value="1"/>
</dbReference>
<dbReference type="AlphaFoldDB" id="A0A168F6C4"/>
<dbReference type="GO" id="GO:0005829">
    <property type="term" value="C:cytosol"/>
    <property type="evidence" value="ECO:0007669"/>
    <property type="project" value="TreeGrafter"/>
</dbReference>
<dbReference type="GO" id="GO:0046856">
    <property type="term" value="P:phosphatidylinositol dephosphorylation"/>
    <property type="evidence" value="ECO:0007669"/>
    <property type="project" value="TreeGrafter"/>
</dbReference>
<evidence type="ECO:0000313" key="7">
    <source>
        <dbReference type="Proteomes" id="UP000078544"/>
    </source>
</evidence>
<dbReference type="OrthoDB" id="16692at2759"/>
<dbReference type="GO" id="GO:0005634">
    <property type="term" value="C:nucleus"/>
    <property type="evidence" value="ECO:0007669"/>
    <property type="project" value="TreeGrafter"/>
</dbReference>
<feature type="domain" description="Tyrosine specific protein phosphatases" evidence="4">
    <location>
        <begin position="140"/>
        <end position="191"/>
    </location>
</feature>
<feature type="compositionally biased region" description="Low complexity" evidence="3">
    <location>
        <begin position="313"/>
        <end position="322"/>
    </location>
</feature>
<protein>
    <recommendedName>
        <fullName evidence="1">phosphatidylinositol-3,4,5-trisphosphate 3-phosphatase</fullName>
        <ecNumber evidence="1">3.1.3.67</ecNumber>
    </recommendedName>
</protein>
<evidence type="ECO:0000259" key="4">
    <source>
        <dbReference type="PROSITE" id="PS50056"/>
    </source>
</evidence>
<dbReference type="PROSITE" id="PS51181">
    <property type="entry name" value="PPASE_TENSIN"/>
    <property type="match status" value="1"/>
</dbReference>
<dbReference type="InterPro" id="IPR000340">
    <property type="entry name" value="Dual-sp_phosphatase_cat-dom"/>
</dbReference>